<reference evidence="2 3" key="1">
    <citation type="journal article" date="2018" name="Cell">
        <title>The Chara Genome: Secondary Complexity and Implications for Plant Terrestrialization.</title>
        <authorList>
            <person name="Nishiyama T."/>
            <person name="Sakayama H."/>
            <person name="Vries J.D."/>
            <person name="Buschmann H."/>
            <person name="Saint-Marcoux D."/>
            <person name="Ullrich K.K."/>
            <person name="Haas F.B."/>
            <person name="Vanderstraeten L."/>
            <person name="Becker D."/>
            <person name="Lang D."/>
            <person name="Vosolsobe S."/>
            <person name="Rombauts S."/>
            <person name="Wilhelmsson P.K.I."/>
            <person name="Janitza P."/>
            <person name="Kern R."/>
            <person name="Heyl A."/>
            <person name="Rumpler F."/>
            <person name="Villalobos L.I.A.C."/>
            <person name="Clay J.M."/>
            <person name="Skokan R."/>
            <person name="Toyoda A."/>
            <person name="Suzuki Y."/>
            <person name="Kagoshima H."/>
            <person name="Schijlen E."/>
            <person name="Tajeshwar N."/>
            <person name="Catarino B."/>
            <person name="Hetherington A.J."/>
            <person name="Saltykova A."/>
            <person name="Bonnot C."/>
            <person name="Breuninger H."/>
            <person name="Symeonidi A."/>
            <person name="Radhakrishnan G.V."/>
            <person name="Van Nieuwerburgh F."/>
            <person name="Deforce D."/>
            <person name="Chang C."/>
            <person name="Karol K.G."/>
            <person name="Hedrich R."/>
            <person name="Ulvskov P."/>
            <person name="Glockner G."/>
            <person name="Delwiche C.F."/>
            <person name="Petrasek J."/>
            <person name="Van de Peer Y."/>
            <person name="Friml J."/>
            <person name="Beilby M."/>
            <person name="Dolan L."/>
            <person name="Kohara Y."/>
            <person name="Sugano S."/>
            <person name="Fujiyama A."/>
            <person name="Delaux P.-M."/>
            <person name="Quint M."/>
            <person name="TheiBen G."/>
            <person name="Hagemann M."/>
            <person name="Harholt J."/>
            <person name="Dunand C."/>
            <person name="Zachgo S."/>
            <person name="Langdale J."/>
            <person name="Maumus F."/>
            <person name="Straeten D.V.D."/>
            <person name="Gould S.B."/>
            <person name="Rensing S.A."/>
        </authorList>
    </citation>
    <scope>NUCLEOTIDE SEQUENCE [LARGE SCALE GENOMIC DNA]</scope>
    <source>
        <strain evidence="2 3">S276</strain>
    </source>
</reference>
<evidence type="ECO:0000313" key="3">
    <source>
        <dbReference type="Proteomes" id="UP000265515"/>
    </source>
</evidence>
<keyword evidence="3" id="KW-1185">Reference proteome</keyword>
<feature type="region of interest" description="Disordered" evidence="1">
    <location>
        <begin position="20"/>
        <end position="70"/>
    </location>
</feature>
<organism evidence="2 3">
    <name type="scientific">Chara braunii</name>
    <name type="common">Braun's stonewort</name>
    <dbReference type="NCBI Taxonomy" id="69332"/>
    <lineage>
        <taxon>Eukaryota</taxon>
        <taxon>Viridiplantae</taxon>
        <taxon>Streptophyta</taxon>
        <taxon>Charophyceae</taxon>
        <taxon>Charales</taxon>
        <taxon>Characeae</taxon>
        <taxon>Chara</taxon>
    </lineage>
</organism>
<dbReference type="AlphaFoldDB" id="A0A388KN03"/>
<name>A0A388KN03_CHABU</name>
<feature type="compositionally biased region" description="Basic residues" evidence="1">
    <location>
        <begin position="179"/>
        <end position="194"/>
    </location>
</feature>
<feature type="compositionally biased region" description="Acidic residues" evidence="1">
    <location>
        <begin position="133"/>
        <end position="143"/>
    </location>
</feature>
<sequence length="1003" mass="114218">MLRRQIDDLTTTIATMKEKLDDESKKKEKKAKCKQENLKLEQKRREEEARSAEKQARQEAERRKKRKEEKLKKIVEDRELMKKELRMEVFTHMGSLREELPYLRERGAQQAADATRTAKGKKKVVMSSSSSDDGTDGSYESDVEALSNQAEQLVISEKRKRGEDLPDGDSLPLETPARKTAKRRLHLSVKHPPMKRPPTGRASRRCATSMKKIPAPPRSCGKLKYVIDNLRALGKLNVEDLTRLCAQEGVQLGTECRKMQIILALADKRTQVAYGDEVQGLRECKAWMEHEGTIEIRQLRRWKPKSGPDKKFMVSILRHPYPVGLLKTCSLDALIRMNGVAADFQKASTTAFLRRLISRAVKDAYGWSLNARLIARVKFDDRIKLVEVRTLLNDRIEELEIPICMRNLARSNIRIVWVKNPSITCLLHNQRAFTKVDVLTCACACLPYPRVGDHVRFRLQELDDVDPLIFNANNFPRHVDPNRVRVLCQELTNGISSWAKFRGPMPTISESDAVRCMPTSVERTRFIDVNTVKAVKARLNGLVLTPLDRNPGETLVLCPKVYFEAMMKLFVTSPGYVVSSMGDKEVKCRMRVDAKAEGLLPFVRWDKKGKFGEAYAMPKHKDLTRFRPICLTFEEPTVKTCRAVAKTLNHLLNTFPARWHFNLKSVSVLVPTLEAISKKIGLRIEGSSPPIALSYDIKDMFFKLPHVDIIEAVDWIVDYHCSKGREFVRVNTRGRYGVTLPRIRGEGEVTTEFFEIYEQETVVRFSVASEGNNCTRKAEIFLSPDARLVFATELAEAKDPLGIAERALERVQRLRRIDTGDPVNDKVEYRERTEVPRAARGSTWTIPTWAYRLFYADDETVRRVRLRGQVIEKFPLGEEGGHELFTQCWESREDTDFEWWARVGEFIKPLFSGQAGDVDRDHIRRCAQEGIRDISDLEIANLAFAASEEKKLRDSWWTVTREESEGEGASEDSSEEKGGSEEETSSGSNGGSSSTTDDSEGSG</sequence>
<gene>
    <name evidence="2" type="ORF">CBR_g8863</name>
</gene>
<dbReference type="Gramene" id="GBG71444">
    <property type="protein sequence ID" value="GBG71444"/>
    <property type="gene ID" value="CBR_g8863"/>
</dbReference>
<evidence type="ECO:0000256" key="1">
    <source>
        <dbReference type="SAM" id="MobiDB-lite"/>
    </source>
</evidence>
<feature type="region of interest" description="Disordered" evidence="1">
    <location>
        <begin position="107"/>
        <end position="213"/>
    </location>
</feature>
<feature type="compositionally biased region" description="Acidic residues" evidence="1">
    <location>
        <begin position="964"/>
        <end position="974"/>
    </location>
</feature>
<proteinExistence type="predicted"/>
<feature type="region of interest" description="Disordered" evidence="1">
    <location>
        <begin position="954"/>
        <end position="1003"/>
    </location>
</feature>
<feature type="compositionally biased region" description="Low complexity" evidence="1">
    <location>
        <begin position="985"/>
        <end position="996"/>
    </location>
</feature>
<dbReference type="EMBL" id="BFEA01000146">
    <property type="protein sequence ID" value="GBG71444.1"/>
    <property type="molecule type" value="Genomic_DNA"/>
</dbReference>
<protein>
    <submittedName>
        <fullName evidence="2">Uncharacterized protein</fullName>
    </submittedName>
</protein>
<evidence type="ECO:0000313" key="2">
    <source>
        <dbReference type="EMBL" id="GBG71444.1"/>
    </source>
</evidence>
<accession>A0A388KN03</accession>
<dbReference type="Proteomes" id="UP000265515">
    <property type="component" value="Unassembled WGS sequence"/>
</dbReference>
<comment type="caution">
    <text evidence="2">The sequence shown here is derived from an EMBL/GenBank/DDBJ whole genome shotgun (WGS) entry which is preliminary data.</text>
</comment>
<feature type="compositionally biased region" description="Basic and acidic residues" evidence="1">
    <location>
        <begin position="33"/>
        <end position="70"/>
    </location>
</feature>